<comment type="caution">
    <text evidence="2">The sequence shown here is derived from an EMBL/GenBank/DDBJ whole genome shotgun (WGS) entry which is preliminary data.</text>
</comment>
<dbReference type="AlphaFoldDB" id="A0A1V3WZD9"/>
<accession>A0A1V3WZD9</accession>
<feature type="compositionally biased region" description="Polar residues" evidence="1">
    <location>
        <begin position="1"/>
        <end position="24"/>
    </location>
</feature>
<gene>
    <name evidence="2" type="ORF">BZL30_5850</name>
</gene>
<name>A0A1V3WZD9_MYCKA</name>
<evidence type="ECO:0000313" key="2">
    <source>
        <dbReference type="EMBL" id="OOK72192.1"/>
    </source>
</evidence>
<dbReference type="Proteomes" id="UP000189229">
    <property type="component" value="Unassembled WGS sequence"/>
</dbReference>
<proteinExistence type="predicted"/>
<sequence length="89" mass="9867">MGWVATENSRASSASRTLGASSRLNTRRARRTVHRTFGRGQVMSHCRAAARRNPISNPALWATKTELPANSKNIGRTALMTGRHAPWPW</sequence>
<reference evidence="2 3" key="1">
    <citation type="submission" date="2017-02" db="EMBL/GenBank/DDBJ databases">
        <title>Complete genome sequences of Mycobacterium kansasii strains isolated from rhesus macaques.</title>
        <authorList>
            <person name="Panda A."/>
            <person name="Nagaraj S."/>
            <person name="Zhao X."/>
            <person name="Tettelin H."/>
            <person name="Detolla L.J."/>
        </authorList>
    </citation>
    <scope>NUCLEOTIDE SEQUENCE [LARGE SCALE GENOMIC DNA]</scope>
    <source>
        <strain evidence="2 3">11-3813</strain>
    </source>
</reference>
<feature type="region of interest" description="Disordered" evidence="1">
    <location>
        <begin position="1"/>
        <end position="29"/>
    </location>
</feature>
<protein>
    <submittedName>
        <fullName evidence="2">Putative dNA polymerase III, epsilon subunit</fullName>
    </submittedName>
</protein>
<organism evidence="2 3">
    <name type="scientific">Mycobacterium kansasii</name>
    <dbReference type="NCBI Taxonomy" id="1768"/>
    <lineage>
        <taxon>Bacteria</taxon>
        <taxon>Bacillati</taxon>
        <taxon>Actinomycetota</taxon>
        <taxon>Actinomycetes</taxon>
        <taxon>Mycobacteriales</taxon>
        <taxon>Mycobacteriaceae</taxon>
        <taxon>Mycobacterium</taxon>
    </lineage>
</organism>
<evidence type="ECO:0000256" key="1">
    <source>
        <dbReference type="SAM" id="MobiDB-lite"/>
    </source>
</evidence>
<dbReference type="EMBL" id="MVBM01000005">
    <property type="protein sequence ID" value="OOK72192.1"/>
    <property type="molecule type" value="Genomic_DNA"/>
</dbReference>
<evidence type="ECO:0000313" key="3">
    <source>
        <dbReference type="Proteomes" id="UP000189229"/>
    </source>
</evidence>